<sequence>MEEHKNLLVLVMDNFQDYELTTVATTLERAKTFSSITFYNPNEIKVYKGQHGIVNIQTSNINNLDNFDYIFIPSGKGAKLLRKDKKSLSIVQEFINKKKWVFAICDTPNALYEKGIFNSEIEYTAFPNGSIKGKKYKENKGVVVYQKIVTGKSAFYSLEFALKIIEILQGKNHRDKILQELTG</sequence>
<protein>
    <submittedName>
        <fullName evidence="2">DJ-1/PfpI family protein</fullName>
    </submittedName>
</protein>
<name>A0ABY5TTY8_9BACT</name>
<dbReference type="InterPro" id="IPR002818">
    <property type="entry name" value="DJ-1/PfpI"/>
</dbReference>
<dbReference type="RefSeq" id="WP_259429361.1">
    <property type="nucleotide sequence ID" value="NZ_CP103423.1"/>
</dbReference>
<dbReference type="Proteomes" id="UP001058364">
    <property type="component" value="Chromosome"/>
</dbReference>
<dbReference type="Gene3D" id="3.40.50.880">
    <property type="match status" value="1"/>
</dbReference>
<dbReference type="PANTHER" id="PTHR48094:SF12">
    <property type="entry name" value="PARKINSON DISEASE PROTEIN 7 HOMOLOG"/>
    <property type="match status" value="1"/>
</dbReference>
<keyword evidence="3" id="KW-1185">Reference proteome</keyword>
<evidence type="ECO:0000259" key="1">
    <source>
        <dbReference type="Pfam" id="PF01965"/>
    </source>
</evidence>
<dbReference type="SUPFAM" id="SSF52317">
    <property type="entry name" value="Class I glutamine amidotransferase-like"/>
    <property type="match status" value="1"/>
</dbReference>
<dbReference type="PANTHER" id="PTHR48094">
    <property type="entry name" value="PROTEIN/NUCLEIC ACID DEGLYCASE DJ-1-RELATED"/>
    <property type="match status" value="1"/>
</dbReference>
<dbReference type="InterPro" id="IPR029062">
    <property type="entry name" value="Class_I_gatase-like"/>
</dbReference>
<gene>
    <name evidence="2" type="ORF">NX772_03505</name>
</gene>
<dbReference type="CDD" id="cd03135">
    <property type="entry name" value="GATase1_DJ-1"/>
    <property type="match status" value="1"/>
</dbReference>
<dbReference type="InterPro" id="IPR050325">
    <property type="entry name" value="Prot/Nucl_acid_deglycase"/>
</dbReference>
<evidence type="ECO:0000313" key="3">
    <source>
        <dbReference type="Proteomes" id="UP001058364"/>
    </source>
</evidence>
<dbReference type="Pfam" id="PF01965">
    <property type="entry name" value="DJ-1_PfpI"/>
    <property type="match status" value="1"/>
</dbReference>
<evidence type="ECO:0000313" key="2">
    <source>
        <dbReference type="EMBL" id="UWD34127.1"/>
    </source>
</evidence>
<proteinExistence type="predicted"/>
<organism evidence="2 3">
    <name type="scientific">Mesomycoplasma molare</name>
    <dbReference type="NCBI Taxonomy" id="171288"/>
    <lineage>
        <taxon>Bacteria</taxon>
        <taxon>Bacillati</taxon>
        <taxon>Mycoplasmatota</taxon>
        <taxon>Mycoplasmoidales</taxon>
        <taxon>Metamycoplasmataceae</taxon>
        <taxon>Mesomycoplasma</taxon>
    </lineage>
</organism>
<accession>A0ABY5TTY8</accession>
<dbReference type="EMBL" id="CP103423">
    <property type="protein sequence ID" value="UWD34127.1"/>
    <property type="molecule type" value="Genomic_DNA"/>
</dbReference>
<feature type="domain" description="DJ-1/PfpI" evidence="1">
    <location>
        <begin position="6"/>
        <end position="166"/>
    </location>
</feature>
<reference evidence="2" key="1">
    <citation type="submission" date="2022-08" db="EMBL/GenBank/DDBJ databases">
        <title>Complete genome sequence of Mycoplasma molare type strain H 542.</title>
        <authorList>
            <person name="Spergser J."/>
        </authorList>
    </citation>
    <scope>NUCLEOTIDE SEQUENCE</scope>
    <source>
        <strain evidence="2">H 542</strain>
    </source>
</reference>